<gene>
    <name evidence="9" type="ORF">HYN04_10975</name>
</gene>
<dbReference type="Pfam" id="PF13450">
    <property type="entry name" value="NAD_binding_8"/>
    <property type="match status" value="1"/>
</dbReference>
<protein>
    <submittedName>
        <fullName evidence="9">FAD-containing monooxygenase EthA</fullName>
    </submittedName>
</protein>
<name>A0A2Z3HZM8_9CAUL</name>
<dbReference type="InterPro" id="IPR051820">
    <property type="entry name" value="FAD-binding_MO"/>
</dbReference>
<dbReference type="GO" id="GO:0050661">
    <property type="term" value="F:NADP binding"/>
    <property type="evidence" value="ECO:0007669"/>
    <property type="project" value="InterPro"/>
</dbReference>
<dbReference type="EMBL" id="CP029479">
    <property type="protein sequence ID" value="AWM78229.1"/>
    <property type="molecule type" value="Genomic_DNA"/>
</dbReference>
<dbReference type="PANTHER" id="PTHR43872:SF1">
    <property type="entry name" value="MONOOXYGENASE, PUTATIVE (AFU_ORTHOLOGUE AFUA_8G02570)-RELATED"/>
    <property type="match status" value="1"/>
</dbReference>
<dbReference type="Gene3D" id="3.50.50.60">
    <property type="entry name" value="FAD/NAD(P)-binding domain"/>
    <property type="match status" value="2"/>
</dbReference>
<dbReference type="GO" id="GO:0050660">
    <property type="term" value="F:flavin adenine dinucleotide binding"/>
    <property type="evidence" value="ECO:0007669"/>
    <property type="project" value="InterPro"/>
</dbReference>
<evidence type="ECO:0000256" key="8">
    <source>
        <dbReference type="SAM" id="MobiDB-lite"/>
    </source>
</evidence>
<dbReference type="InterPro" id="IPR020946">
    <property type="entry name" value="Flavin_mOase-like"/>
</dbReference>
<organism evidence="9 10">
    <name type="scientific">Phenylobacterium parvum</name>
    <dbReference type="NCBI Taxonomy" id="2201350"/>
    <lineage>
        <taxon>Bacteria</taxon>
        <taxon>Pseudomonadati</taxon>
        <taxon>Pseudomonadota</taxon>
        <taxon>Alphaproteobacteria</taxon>
        <taxon>Caulobacterales</taxon>
        <taxon>Caulobacteraceae</taxon>
        <taxon>Phenylobacterium</taxon>
    </lineage>
</organism>
<keyword evidence="10" id="KW-1185">Reference proteome</keyword>
<evidence type="ECO:0000256" key="2">
    <source>
        <dbReference type="ARBA" id="ARBA00010139"/>
    </source>
</evidence>
<dbReference type="PANTHER" id="PTHR43872">
    <property type="entry name" value="MONOOXYGENASE, PUTATIVE (AFU_ORTHOLOGUE AFUA_8G02570)-RELATED"/>
    <property type="match status" value="1"/>
</dbReference>
<dbReference type="KEGG" id="phb:HYN04_10975"/>
<dbReference type="GO" id="GO:0004499">
    <property type="term" value="F:N,N-dimethylaniline monooxygenase activity"/>
    <property type="evidence" value="ECO:0007669"/>
    <property type="project" value="InterPro"/>
</dbReference>
<feature type="compositionally biased region" description="Basic and acidic residues" evidence="8">
    <location>
        <begin position="1"/>
        <end position="12"/>
    </location>
</feature>
<proteinExistence type="inferred from homology"/>
<keyword evidence="4" id="KW-0274">FAD</keyword>
<keyword evidence="7 9" id="KW-0503">Monooxygenase</keyword>
<dbReference type="Pfam" id="PF00743">
    <property type="entry name" value="FMO-like"/>
    <property type="match status" value="1"/>
</dbReference>
<evidence type="ECO:0000256" key="7">
    <source>
        <dbReference type="ARBA" id="ARBA00023033"/>
    </source>
</evidence>
<keyword evidence="3" id="KW-0285">Flavoprotein</keyword>
<dbReference type="PRINTS" id="PR00411">
    <property type="entry name" value="PNDRDTASEI"/>
</dbReference>
<comment type="similarity">
    <text evidence="2">Belongs to the FAD-binding monooxygenase family.</text>
</comment>
<dbReference type="RefSeq" id="WP_110450795.1">
    <property type="nucleotide sequence ID" value="NZ_CP029479.1"/>
</dbReference>
<dbReference type="SUPFAM" id="SSF51905">
    <property type="entry name" value="FAD/NAD(P)-binding domain"/>
    <property type="match status" value="1"/>
</dbReference>
<evidence type="ECO:0000256" key="3">
    <source>
        <dbReference type="ARBA" id="ARBA00022630"/>
    </source>
</evidence>
<evidence type="ECO:0000256" key="6">
    <source>
        <dbReference type="ARBA" id="ARBA00023002"/>
    </source>
</evidence>
<evidence type="ECO:0000256" key="5">
    <source>
        <dbReference type="ARBA" id="ARBA00022857"/>
    </source>
</evidence>
<accession>A0A2Z3HZM8</accession>
<dbReference type="AlphaFoldDB" id="A0A2Z3HZM8"/>
<evidence type="ECO:0000313" key="10">
    <source>
        <dbReference type="Proteomes" id="UP000247763"/>
    </source>
</evidence>
<reference evidence="10" key="1">
    <citation type="submission" date="2018-05" db="EMBL/GenBank/DDBJ databases">
        <title>Genome sequencing of Phenylobacterium sp. HYN0004.</title>
        <authorList>
            <person name="Yi H."/>
            <person name="Baek C."/>
        </authorList>
    </citation>
    <scope>NUCLEOTIDE SEQUENCE [LARGE SCALE GENOMIC DNA]</scope>
    <source>
        <strain evidence="10">HYN0004</strain>
    </source>
</reference>
<comment type="cofactor">
    <cofactor evidence="1">
        <name>FAD</name>
        <dbReference type="ChEBI" id="CHEBI:57692"/>
    </cofactor>
</comment>
<keyword evidence="6" id="KW-0560">Oxidoreductase</keyword>
<feature type="region of interest" description="Disordered" evidence="8">
    <location>
        <begin position="1"/>
        <end position="20"/>
    </location>
</feature>
<evidence type="ECO:0000256" key="1">
    <source>
        <dbReference type="ARBA" id="ARBA00001974"/>
    </source>
</evidence>
<sequence length="504" mass="56922">MSDGNLSERTRDPSGPGGEAGRVDVLIVGAGISGIGAAYHLQTQSPGKTFRIVETQADFGGTWRTHKYPGVRSDSDLHTFGYRFKAWRGPPIATAEEILAYMGEVIDENDIARHIRYRTRVLTADWSEADCAWSVEMEDVDTGQRSRLTAGFLWMCQGYYRHSEGYTPEWPGMDDYRGRLVHPQTWPEDLDYAGKRIVVIGSGATAATLIPALAEAAGHVTMLQRSPTYFTPGRNRNELAETLRELEIDPAWTHEIVRRAMLKTGAQMTKRALEQPAEVREELLGVLRGLLGEDYVAEHFTPRYDPWRQRIAFVPNGDFFQAVKAGKAGVVTDEIDRFVPEGIRLKSGKVLEADIIITATGFNLNVLGDIAFSVEGRPVDLSQSVTYRGMMFTGLPNLAWVFGYFRASWTLRADLMGDFVTRLLHYMDEKGLRRVEPALRPEDADMKLGPWIDETEFNPGYLMRGVHLMPKAGDKPEWRHTQDYWSEKDLLPNLDLDDPIFRYR</sequence>
<dbReference type="OrthoDB" id="312624at2"/>
<evidence type="ECO:0000256" key="4">
    <source>
        <dbReference type="ARBA" id="ARBA00022827"/>
    </source>
</evidence>
<dbReference type="FunFam" id="3.50.50.60:FF:000228">
    <property type="entry name" value="FAD-containing monooxygenase EthA"/>
    <property type="match status" value="1"/>
</dbReference>
<dbReference type="Proteomes" id="UP000247763">
    <property type="component" value="Chromosome"/>
</dbReference>
<dbReference type="InterPro" id="IPR036188">
    <property type="entry name" value="FAD/NAD-bd_sf"/>
</dbReference>
<evidence type="ECO:0000313" key="9">
    <source>
        <dbReference type="EMBL" id="AWM78229.1"/>
    </source>
</evidence>
<keyword evidence="5" id="KW-0521">NADP</keyword>